<dbReference type="Proteomes" id="UP000321577">
    <property type="component" value="Unassembled WGS sequence"/>
</dbReference>
<reference evidence="1 2" key="1">
    <citation type="submission" date="2019-07" db="EMBL/GenBank/DDBJ databases">
        <title>Whole genome shotgun sequence of Brevifollis gellanilyticus NBRC 108608.</title>
        <authorList>
            <person name="Hosoyama A."/>
            <person name="Uohara A."/>
            <person name="Ohji S."/>
            <person name="Ichikawa N."/>
        </authorList>
    </citation>
    <scope>NUCLEOTIDE SEQUENCE [LARGE SCALE GENOMIC DNA]</scope>
    <source>
        <strain evidence="1 2">NBRC 108608</strain>
    </source>
</reference>
<keyword evidence="2" id="KW-1185">Reference proteome</keyword>
<sequence>MIVTYESVMSSAMQLGPEDRRRLASNLWESVHSLTTEANGTLEGVLDERETELEKDPSLEISHEAFICHFSRRHLA</sequence>
<dbReference type="EMBL" id="BKAG01000015">
    <property type="protein sequence ID" value="GEP43135.1"/>
    <property type="molecule type" value="Genomic_DNA"/>
</dbReference>
<comment type="caution">
    <text evidence="1">The sequence shown here is derived from an EMBL/GenBank/DDBJ whole genome shotgun (WGS) entry which is preliminary data.</text>
</comment>
<gene>
    <name evidence="1" type="ORF">BGE01nite_24260</name>
</gene>
<dbReference type="RefSeq" id="WP_146850715.1">
    <property type="nucleotide sequence ID" value="NZ_BKAG01000015.1"/>
</dbReference>
<accession>A0A512M8U1</accession>
<organism evidence="1 2">
    <name type="scientific">Brevifollis gellanilyticus</name>
    <dbReference type="NCBI Taxonomy" id="748831"/>
    <lineage>
        <taxon>Bacteria</taxon>
        <taxon>Pseudomonadati</taxon>
        <taxon>Verrucomicrobiota</taxon>
        <taxon>Verrucomicrobiia</taxon>
        <taxon>Verrucomicrobiales</taxon>
        <taxon>Verrucomicrobiaceae</taxon>
    </lineage>
</organism>
<proteinExistence type="predicted"/>
<name>A0A512M8U1_9BACT</name>
<evidence type="ECO:0000313" key="1">
    <source>
        <dbReference type="EMBL" id="GEP43135.1"/>
    </source>
</evidence>
<evidence type="ECO:0000313" key="2">
    <source>
        <dbReference type="Proteomes" id="UP000321577"/>
    </source>
</evidence>
<dbReference type="AlphaFoldDB" id="A0A512M8U1"/>
<protein>
    <submittedName>
        <fullName evidence="1">Uncharacterized protein</fullName>
    </submittedName>
</protein>
<dbReference type="OrthoDB" id="9912420at2"/>